<evidence type="ECO:0008006" key="4">
    <source>
        <dbReference type="Google" id="ProtNLM"/>
    </source>
</evidence>
<reference evidence="2 3" key="1">
    <citation type="submission" date="2020-07" db="EMBL/GenBank/DDBJ databases">
        <title>Thermogemmata thermophila gen. nov., sp. nov., a novel moderate thermophilic planctomycete from a Kamchatka hot spring.</title>
        <authorList>
            <person name="Elcheninov A.G."/>
            <person name="Podosokorskaya O.A."/>
            <person name="Kovaleva O.L."/>
            <person name="Novikov A."/>
            <person name="Bonch-Osmolovskaya E.A."/>
            <person name="Toshchakov S.V."/>
            <person name="Kublanov I.V."/>
        </authorList>
    </citation>
    <scope>NUCLEOTIDE SEQUENCE [LARGE SCALE GENOMIC DNA]</scope>
    <source>
        <strain evidence="2 3">2918</strain>
    </source>
</reference>
<keyword evidence="3" id="KW-1185">Reference proteome</keyword>
<comment type="caution">
    <text evidence="2">The sequence shown here is derived from an EMBL/GenBank/DDBJ whole genome shotgun (WGS) entry which is preliminary data.</text>
</comment>
<keyword evidence="1" id="KW-0732">Signal</keyword>
<evidence type="ECO:0000313" key="2">
    <source>
        <dbReference type="EMBL" id="MBA2226849.1"/>
    </source>
</evidence>
<dbReference type="RefSeq" id="WP_194538288.1">
    <property type="nucleotide sequence ID" value="NZ_JACEFB010000008.1"/>
</dbReference>
<dbReference type="Proteomes" id="UP000542342">
    <property type="component" value="Unassembled WGS sequence"/>
</dbReference>
<proteinExistence type="predicted"/>
<protein>
    <recommendedName>
        <fullName evidence="4">Intracellular proteinase inhibitor BsuPI domain-containing protein</fullName>
    </recommendedName>
</protein>
<gene>
    <name evidence="2" type="ORF">H0921_11820</name>
</gene>
<evidence type="ECO:0000256" key="1">
    <source>
        <dbReference type="SAM" id="SignalP"/>
    </source>
</evidence>
<name>A0A7V8VF25_9BACT</name>
<sequence length="184" mass="20976">MTRWYARGVLLFCCFAVGLSVPVSAAAQEKDKKAAPPEGKKMLELRISSSKKVVDYDEVVEFSCELKNISDKPITIVYKGSNGLRDYITYFAREPGKDWNEGQKANIHLSDLGIERRPQLLEPGKSLGYKERGVHASSRENPRRKPGIYQYKAVFEYRDPDDEKAPLLRVESNVLEIELRPKNK</sequence>
<evidence type="ECO:0000313" key="3">
    <source>
        <dbReference type="Proteomes" id="UP000542342"/>
    </source>
</evidence>
<accession>A0A7V8VF25</accession>
<organism evidence="2 3">
    <name type="scientific">Thermogemmata fonticola</name>
    <dbReference type="NCBI Taxonomy" id="2755323"/>
    <lineage>
        <taxon>Bacteria</taxon>
        <taxon>Pseudomonadati</taxon>
        <taxon>Planctomycetota</taxon>
        <taxon>Planctomycetia</taxon>
        <taxon>Gemmatales</taxon>
        <taxon>Gemmataceae</taxon>
        <taxon>Thermogemmata</taxon>
    </lineage>
</organism>
<feature type="chain" id="PRO_5031505246" description="Intracellular proteinase inhibitor BsuPI domain-containing protein" evidence="1">
    <location>
        <begin position="26"/>
        <end position="184"/>
    </location>
</feature>
<dbReference type="EMBL" id="JACEFB010000008">
    <property type="protein sequence ID" value="MBA2226849.1"/>
    <property type="molecule type" value="Genomic_DNA"/>
</dbReference>
<dbReference type="AlphaFoldDB" id="A0A7V8VF25"/>
<feature type="signal peptide" evidence="1">
    <location>
        <begin position="1"/>
        <end position="25"/>
    </location>
</feature>